<dbReference type="PANTHER" id="PTHR40081:SF1">
    <property type="entry name" value="TAT PATHWAY SIGNAL SEQUENCE DOMAIN PROTEIN"/>
    <property type="match status" value="1"/>
</dbReference>
<feature type="domain" description="PcRGLX/YetA-like central beta-sandwich" evidence="2">
    <location>
        <begin position="128"/>
        <end position="254"/>
    </location>
</feature>
<dbReference type="RefSeq" id="WP_237854461.1">
    <property type="nucleotide sequence ID" value="NZ_JAKLWS010000012.1"/>
</dbReference>
<dbReference type="InterPro" id="IPR048330">
    <property type="entry name" value="PcRGLX/YetA_2nd"/>
</dbReference>
<reference evidence="4" key="2">
    <citation type="submission" date="2024-05" db="EMBL/GenBank/DDBJ databases">
        <title>Rhodohalobacter halophilus gen. nov., sp. nov., a moderately halophilic member of the family Balneolaceae.</title>
        <authorList>
            <person name="Xia J."/>
        </authorList>
    </citation>
    <scope>NUCLEOTIDE SEQUENCE</scope>
    <source>
        <strain evidence="4">WB101</strain>
    </source>
</reference>
<evidence type="ECO:0000256" key="1">
    <source>
        <dbReference type="SAM" id="SignalP"/>
    </source>
</evidence>
<evidence type="ECO:0000313" key="4">
    <source>
        <dbReference type="EMBL" id="MCG2589131.1"/>
    </source>
</evidence>
<evidence type="ECO:0000259" key="2">
    <source>
        <dbReference type="Pfam" id="PF21345"/>
    </source>
</evidence>
<comment type="caution">
    <text evidence="4">The sequence shown here is derived from an EMBL/GenBank/DDBJ whole genome shotgun (WGS) entry which is preliminary data.</text>
</comment>
<dbReference type="Pfam" id="PF21346">
    <property type="entry name" value="PcRGLX_3rd"/>
    <property type="match status" value="1"/>
</dbReference>
<dbReference type="Proteomes" id="UP001165366">
    <property type="component" value="Unassembled WGS sequence"/>
</dbReference>
<dbReference type="Pfam" id="PF21345">
    <property type="entry name" value="PcRGLX_2nd"/>
    <property type="match status" value="1"/>
</dbReference>
<keyword evidence="1" id="KW-0732">Signal</keyword>
<protein>
    <recommendedName>
        <fullName evidence="6">DUF2341 domain-containing protein</fullName>
    </recommendedName>
</protein>
<feature type="domain" description="PcRGLX/YetA-like C-terminal alpha/alpha toroid" evidence="3">
    <location>
        <begin position="480"/>
        <end position="591"/>
    </location>
</feature>
<dbReference type="InterPro" id="IPR048331">
    <property type="entry name" value="PcRGLX/YetA_3rd"/>
</dbReference>
<accession>A0ABS9KE78</accession>
<keyword evidence="5" id="KW-1185">Reference proteome</keyword>
<feature type="signal peptide" evidence="1">
    <location>
        <begin position="1"/>
        <end position="24"/>
    </location>
</feature>
<feature type="chain" id="PRO_5045325856" description="DUF2341 domain-containing protein" evidence="1">
    <location>
        <begin position="25"/>
        <end position="887"/>
    </location>
</feature>
<proteinExistence type="predicted"/>
<evidence type="ECO:0000313" key="5">
    <source>
        <dbReference type="Proteomes" id="UP001165366"/>
    </source>
</evidence>
<gene>
    <name evidence="4" type="ORF">L6773_11170</name>
</gene>
<reference evidence="4" key="1">
    <citation type="submission" date="2022-01" db="EMBL/GenBank/DDBJ databases">
        <authorList>
            <person name="Wang Y."/>
        </authorList>
    </citation>
    <scope>NUCLEOTIDE SEQUENCE</scope>
    <source>
        <strain evidence="4">WB101</strain>
    </source>
</reference>
<name>A0ABS9KE78_9BACT</name>
<dbReference type="EMBL" id="JAKLWS010000012">
    <property type="protein sequence ID" value="MCG2589131.1"/>
    <property type="molecule type" value="Genomic_DNA"/>
</dbReference>
<evidence type="ECO:0000259" key="3">
    <source>
        <dbReference type="Pfam" id="PF21346"/>
    </source>
</evidence>
<dbReference type="PANTHER" id="PTHR40081">
    <property type="entry name" value="CONCANAVALIN A-LIKE LECTIN/GLUCANASE"/>
    <property type="match status" value="1"/>
</dbReference>
<evidence type="ECO:0008006" key="6">
    <source>
        <dbReference type="Google" id="ProtNLM"/>
    </source>
</evidence>
<sequence length="887" mass="101914">MNRSLRFFLVSAFTVLLFHSNSFASDTVTIHVKNAESGVPVKLGIPFPEGALYSPDHVRVLNNDGQEIISQTTQVTTWEPANYSVKWLWIFFFTDNSSEYTVEYGEDVRKTVEIEHPIVFKNNQRDNGFAEIDTGPLKFRVDKGGSGFIDSILLNSDGINFSDKDTVATGINGRGSFLDYINENGPDASTAVVKQHFIEKGSGPLHAILRVEGEYQYNREEHDASPFVTYIHAYAGKSYVKVYHTITYTGQPDNSEPLNGKQFPEIATQSELIVDEDQRQRDEGLTEPYDMIEQSGLSLDYRLSGEQIFRSELLSGNWWEEGESVFVERNLTDELSYSVFQTGPDPTMSSEDTSSTPQERIHGFEASISANGTPVEQSHKAAGWMSISGDQFGVSIGIRNMFEEYPNELAVDLESGEVYAYSWSPNESPMSFERSVPQFGMPGNFATGLTKTTETIFYFHDGDQTLSEIKKTMDFVLNPPVAHADHSWYGISGVYGKFADADHNFPELERSMQYKFDWMLFNQNWEPWYGMFNYGDVKNYYFRENWYQWANNEPAQDFMWWTNFIRTGESKMYEMAQASSRHSMDVDNVHWPRPEKYRGDSNSALDWFMSEKQSDGTPYLGMGRRHSDGHWSSMLSAHVWVTGWLASYYLDGYHRGLDVARMTGDYYIRRIFGEHGLTGRRLYLSIWNLAELYDASKEQIYLAELNDRIDQLLTLQKQQGGRMTIDRYGYSQNYLSHGLTKYLQMFDRPDIKHEYLTHARSIRDVPPIDHDYESFLSSIHPLITAFDFTGEKQFLIEACERSSHLLIDQMPTPISEFETQAEFQAAMEDVSNLPMSTSDSFFSQRLPVWSFSMGLRIFGWTHAYSVPYMIDRLEKFDDLSEFSSCVR</sequence>
<dbReference type="InterPro" id="IPR045793">
    <property type="entry name" value="PcRGLX/YetA-like"/>
</dbReference>
<organism evidence="4 5">
    <name type="scientific">Rhodohalobacter sulfatireducens</name>
    <dbReference type="NCBI Taxonomy" id="2911366"/>
    <lineage>
        <taxon>Bacteria</taxon>
        <taxon>Pseudomonadati</taxon>
        <taxon>Balneolota</taxon>
        <taxon>Balneolia</taxon>
        <taxon>Balneolales</taxon>
        <taxon>Balneolaceae</taxon>
        <taxon>Rhodohalobacter</taxon>
    </lineage>
</organism>